<comment type="similarity">
    <text evidence="4">Belongs to the glycosyl hydrolase 18 family.</text>
</comment>
<evidence type="ECO:0000256" key="5">
    <source>
        <dbReference type="SAM" id="Phobius"/>
    </source>
</evidence>
<proteinExistence type="inferred from homology"/>
<evidence type="ECO:0000313" key="8">
    <source>
        <dbReference type="Proteomes" id="UP000625711"/>
    </source>
</evidence>
<dbReference type="Proteomes" id="UP000625711">
    <property type="component" value="Unassembled WGS sequence"/>
</dbReference>
<evidence type="ECO:0000256" key="1">
    <source>
        <dbReference type="ARBA" id="ARBA00022801"/>
    </source>
</evidence>
<sequence>MFSEDHNRYLLLQQNQRRSCLVEKKTFLILICLILPITLFCATYMILFGIYEKLVYPKSTLNGFNTKEVITQNLHRATLYNNLKPFHNLSDIPEFGHTDAVDDNVFRLVCYYNFPSDSYSLQVKDIDPFLCTHINVAFASVHNNSINLNEVHLGYLQEVVKLKDTNKNLKILLSIGGSGNSDDFPEMVKNHTNRKTFIQSILYYVKTYGIDGIDLDWEFPSEYPDGDKNQRMHFTQLLAEIRKNISRQKNFPYLLTAAVAAPAALVDAYYDVSYMNDYVDFVNVMNYDFHFFTTTTPFTGINSPLYPLSSEKMFMSTLNINYSSHYWNYKGMEKSKIVVGLPTYGHTYR</sequence>
<dbReference type="Gene3D" id="3.20.20.80">
    <property type="entry name" value="Glycosidases"/>
    <property type="match status" value="1"/>
</dbReference>
<dbReference type="GO" id="GO:0005576">
    <property type="term" value="C:extracellular region"/>
    <property type="evidence" value="ECO:0007669"/>
    <property type="project" value="TreeGrafter"/>
</dbReference>
<dbReference type="AlphaFoldDB" id="A0A834M9L3"/>
<keyword evidence="5" id="KW-1133">Transmembrane helix</keyword>
<dbReference type="InterPro" id="IPR017853">
    <property type="entry name" value="GH"/>
</dbReference>
<dbReference type="InterPro" id="IPR001223">
    <property type="entry name" value="Glyco_hydro18_cat"/>
</dbReference>
<keyword evidence="5" id="KW-0472">Membrane</keyword>
<comment type="caution">
    <text evidence="7">The sequence shown here is derived from an EMBL/GenBank/DDBJ whole genome shotgun (WGS) entry which is preliminary data.</text>
</comment>
<dbReference type="GO" id="GO:0008061">
    <property type="term" value="F:chitin binding"/>
    <property type="evidence" value="ECO:0007669"/>
    <property type="project" value="InterPro"/>
</dbReference>
<keyword evidence="5" id="KW-0812">Transmembrane</keyword>
<reference evidence="7" key="1">
    <citation type="submission" date="2020-08" db="EMBL/GenBank/DDBJ databases">
        <title>Genome sequencing and assembly of the red palm weevil Rhynchophorus ferrugineus.</title>
        <authorList>
            <person name="Dias G.B."/>
            <person name="Bergman C.M."/>
            <person name="Manee M."/>
        </authorList>
    </citation>
    <scope>NUCLEOTIDE SEQUENCE</scope>
    <source>
        <strain evidence="7">AA-2017</strain>
        <tissue evidence="7">Whole larva</tissue>
    </source>
</reference>
<dbReference type="PROSITE" id="PS01095">
    <property type="entry name" value="GH18_1"/>
    <property type="match status" value="1"/>
</dbReference>
<evidence type="ECO:0000256" key="4">
    <source>
        <dbReference type="RuleBase" id="RU004453"/>
    </source>
</evidence>
<dbReference type="Pfam" id="PF00704">
    <property type="entry name" value="Glyco_hydro_18"/>
    <property type="match status" value="1"/>
</dbReference>
<keyword evidence="8" id="KW-1185">Reference proteome</keyword>
<organism evidence="7 8">
    <name type="scientific">Rhynchophorus ferrugineus</name>
    <name type="common">Red palm weevil</name>
    <name type="synonym">Curculio ferrugineus</name>
    <dbReference type="NCBI Taxonomy" id="354439"/>
    <lineage>
        <taxon>Eukaryota</taxon>
        <taxon>Metazoa</taxon>
        <taxon>Ecdysozoa</taxon>
        <taxon>Arthropoda</taxon>
        <taxon>Hexapoda</taxon>
        <taxon>Insecta</taxon>
        <taxon>Pterygota</taxon>
        <taxon>Neoptera</taxon>
        <taxon>Endopterygota</taxon>
        <taxon>Coleoptera</taxon>
        <taxon>Polyphaga</taxon>
        <taxon>Cucujiformia</taxon>
        <taxon>Curculionidae</taxon>
        <taxon>Dryophthorinae</taxon>
        <taxon>Rhynchophorus</taxon>
    </lineage>
</organism>
<evidence type="ECO:0000256" key="3">
    <source>
        <dbReference type="RuleBase" id="RU000489"/>
    </source>
</evidence>
<feature type="domain" description="GH18" evidence="6">
    <location>
        <begin position="106"/>
        <end position="349"/>
    </location>
</feature>
<evidence type="ECO:0000256" key="2">
    <source>
        <dbReference type="ARBA" id="ARBA00023295"/>
    </source>
</evidence>
<accession>A0A834M9L3</accession>
<keyword evidence="1 3" id="KW-0378">Hydrolase</keyword>
<dbReference type="InterPro" id="IPR001579">
    <property type="entry name" value="Glyco_hydro_18_chit_AS"/>
</dbReference>
<gene>
    <name evidence="7" type="ORF">GWI33_011244</name>
</gene>
<dbReference type="OrthoDB" id="76388at2759"/>
<dbReference type="GO" id="GO:0006032">
    <property type="term" value="P:chitin catabolic process"/>
    <property type="evidence" value="ECO:0007669"/>
    <property type="project" value="TreeGrafter"/>
</dbReference>
<dbReference type="SUPFAM" id="SSF51445">
    <property type="entry name" value="(Trans)glycosidases"/>
    <property type="match status" value="1"/>
</dbReference>
<feature type="transmembrane region" description="Helical" evidence="5">
    <location>
        <begin position="27"/>
        <end position="51"/>
    </location>
</feature>
<dbReference type="GO" id="GO:0004568">
    <property type="term" value="F:chitinase activity"/>
    <property type="evidence" value="ECO:0007669"/>
    <property type="project" value="TreeGrafter"/>
</dbReference>
<protein>
    <recommendedName>
        <fullName evidence="6">GH18 domain-containing protein</fullName>
    </recommendedName>
</protein>
<evidence type="ECO:0000259" key="6">
    <source>
        <dbReference type="PROSITE" id="PS51910"/>
    </source>
</evidence>
<dbReference type="PANTHER" id="PTHR11177:SF390">
    <property type="entry name" value="CHITINASE 11"/>
    <property type="match status" value="1"/>
</dbReference>
<dbReference type="PANTHER" id="PTHR11177">
    <property type="entry name" value="CHITINASE"/>
    <property type="match status" value="1"/>
</dbReference>
<evidence type="ECO:0000313" key="7">
    <source>
        <dbReference type="EMBL" id="KAF7275818.1"/>
    </source>
</evidence>
<dbReference type="SMART" id="SM00636">
    <property type="entry name" value="Glyco_18"/>
    <property type="match status" value="1"/>
</dbReference>
<name>A0A834M9L3_RHYFE</name>
<dbReference type="GO" id="GO:0005975">
    <property type="term" value="P:carbohydrate metabolic process"/>
    <property type="evidence" value="ECO:0007669"/>
    <property type="project" value="InterPro"/>
</dbReference>
<dbReference type="PROSITE" id="PS51910">
    <property type="entry name" value="GH18_2"/>
    <property type="match status" value="1"/>
</dbReference>
<dbReference type="InterPro" id="IPR050314">
    <property type="entry name" value="Glycosyl_Hydrlase_18"/>
</dbReference>
<keyword evidence="2 3" id="KW-0326">Glycosidase</keyword>
<dbReference type="EMBL" id="JAACXV010009072">
    <property type="protein sequence ID" value="KAF7275818.1"/>
    <property type="molecule type" value="Genomic_DNA"/>
</dbReference>
<dbReference type="InterPro" id="IPR011583">
    <property type="entry name" value="Chitinase_II/V-like_cat"/>
</dbReference>